<accession>T1BX79</accession>
<name>T1BX79_9ZZZZ</name>
<organism evidence="3">
    <name type="scientific">mine drainage metagenome</name>
    <dbReference type="NCBI Taxonomy" id="410659"/>
    <lineage>
        <taxon>unclassified sequences</taxon>
        <taxon>metagenomes</taxon>
        <taxon>ecological metagenomes</taxon>
    </lineage>
</organism>
<dbReference type="CDD" id="cd03408">
    <property type="entry name" value="SPFH_like_u1"/>
    <property type="match status" value="1"/>
</dbReference>
<dbReference type="Pfam" id="PF13240">
    <property type="entry name" value="Zn_Ribbon_1"/>
    <property type="match status" value="1"/>
</dbReference>
<dbReference type="AlphaFoldDB" id="T1BX79"/>
<dbReference type="EMBL" id="AUZY01002039">
    <property type="protein sequence ID" value="EQD73238.1"/>
    <property type="molecule type" value="Genomic_DNA"/>
</dbReference>
<dbReference type="PANTHER" id="PTHR37826:SF2">
    <property type="entry name" value="ZINC-RIBBON DOMAIN-CONTAINING PROTEIN"/>
    <property type="match status" value="1"/>
</dbReference>
<evidence type="ECO:0000259" key="2">
    <source>
        <dbReference type="Pfam" id="PF13421"/>
    </source>
</evidence>
<proteinExistence type="predicted"/>
<feature type="domain" description="Zinc-ribbon" evidence="1">
    <location>
        <begin position="303"/>
        <end position="323"/>
    </location>
</feature>
<dbReference type="Pfam" id="PF13421">
    <property type="entry name" value="Band_7_1"/>
    <property type="match status" value="1"/>
</dbReference>
<reference evidence="3" key="2">
    <citation type="journal article" date="2014" name="ISME J.">
        <title>Microbial stratification in low pH oxic and suboxic macroscopic growths along an acid mine drainage.</title>
        <authorList>
            <person name="Mendez-Garcia C."/>
            <person name="Mesa V."/>
            <person name="Sprenger R.R."/>
            <person name="Richter M."/>
            <person name="Diez M.S."/>
            <person name="Solano J."/>
            <person name="Bargiela R."/>
            <person name="Golyshina O.V."/>
            <person name="Manteca A."/>
            <person name="Ramos J.L."/>
            <person name="Gallego J.R."/>
            <person name="Llorente I."/>
            <person name="Martins Dos Santos V.A."/>
            <person name="Jensen O.N."/>
            <person name="Pelaez A.I."/>
            <person name="Sanchez J."/>
            <person name="Ferrer M."/>
        </authorList>
    </citation>
    <scope>NUCLEOTIDE SEQUENCE</scope>
</reference>
<reference evidence="3" key="1">
    <citation type="submission" date="2013-08" db="EMBL/GenBank/DDBJ databases">
        <authorList>
            <person name="Mendez C."/>
            <person name="Richter M."/>
            <person name="Ferrer M."/>
            <person name="Sanchez J."/>
        </authorList>
    </citation>
    <scope>NUCLEOTIDE SEQUENCE</scope>
</reference>
<protein>
    <submittedName>
        <fullName evidence="3">Antifreeze protein, type I</fullName>
    </submittedName>
</protein>
<evidence type="ECO:0000313" key="3">
    <source>
        <dbReference type="EMBL" id="EQD73238.1"/>
    </source>
</evidence>
<dbReference type="InterPro" id="IPR026870">
    <property type="entry name" value="Zinc_ribbon_dom"/>
</dbReference>
<gene>
    <name evidence="3" type="ORF">B1B_03324</name>
</gene>
<dbReference type="InterPro" id="IPR033880">
    <property type="entry name" value="SPFH_YdjI"/>
</dbReference>
<feature type="non-terminal residue" evidence="3">
    <location>
        <position position="334"/>
    </location>
</feature>
<feature type="domain" description="SPFH" evidence="2">
    <location>
        <begin position="35"/>
        <end position="240"/>
    </location>
</feature>
<sequence length="334" mass="35811">MANPTSSSIKQGSLFGSTTIIWEDANKGTNVMWRVPRNIRLNDNIVVREDEYAVFFRDGKVLAYIDRPDRYSLTSLNTPVVGGLVRALSGVQQQAEVYYLQRRFFDGKFGSKEPYVFRDPDFGLVSLRVFGDFRWRVSHPDNFISQFVGTFGASAQADVEDRLRDQMVLLVYAALGQAKDQGLRVTDLAAQLPTLEQLVLGKAPDYFDAYGLEINRLQGLSINLPDDVQKAVSTRSAMGVLGVNYIQYQAGQAMTTAAANPGAAGSVAGLGVGMGAGMGMGYGMMGQMGSVYGGTGQGPGRPCPRCGTMVPAGAKFCPYCGTSMEVSGGSGPAV</sequence>
<dbReference type="PANTHER" id="PTHR37826">
    <property type="entry name" value="FLOTILLIN BAND_7_5 DOMAIN PROTEIN"/>
    <property type="match status" value="1"/>
</dbReference>
<evidence type="ECO:0000259" key="1">
    <source>
        <dbReference type="Pfam" id="PF13240"/>
    </source>
</evidence>
<comment type="caution">
    <text evidence="3">The sequence shown here is derived from an EMBL/GenBank/DDBJ whole genome shotgun (WGS) entry which is preliminary data.</text>
</comment>